<keyword evidence="1" id="KW-0812">Transmembrane</keyword>
<reference evidence="2" key="1">
    <citation type="journal article" date="2020" name="Nature">
        <title>Giant virus diversity and host interactions through global metagenomics.</title>
        <authorList>
            <person name="Schulz F."/>
            <person name="Roux S."/>
            <person name="Paez-Espino D."/>
            <person name="Jungbluth S."/>
            <person name="Walsh D.A."/>
            <person name="Denef V.J."/>
            <person name="McMahon K.D."/>
            <person name="Konstantinidis K.T."/>
            <person name="Eloe-Fadrosh E.A."/>
            <person name="Kyrpides N.C."/>
            <person name="Woyke T."/>
        </authorList>
    </citation>
    <scope>NUCLEOTIDE SEQUENCE</scope>
    <source>
        <strain evidence="2">GVMAG-M-3300010158-60</strain>
    </source>
</reference>
<accession>A0A6C0BBA2</accession>
<proteinExistence type="predicted"/>
<keyword evidence="1" id="KW-1133">Transmembrane helix</keyword>
<feature type="transmembrane region" description="Helical" evidence="1">
    <location>
        <begin position="37"/>
        <end position="66"/>
    </location>
</feature>
<organism evidence="2">
    <name type="scientific">viral metagenome</name>
    <dbReference type="NCBI Taxonomy" id="1070528"/>
    <lineage>
        <taxon>unclassified sequences</taxon>
        <taxon>metagenomes</taxon>
        <taxon>organismal metagenomes</taxon>
    </lineage>
</organism>
<sequence>MKKLDYAIRLVFGLVHAIFITLVGFGLALLFPSLTTFMFGLIAFILLPAISLGIGFLCNLCILYVSRGVLDVRKAFQRCWYPAAGIFIVGICVMPFEITQIPLFGDMNMMFGLFLIGNAVTTSLLQVYSGLVIQEFEAGAYSGGSC</sequence>
<protein>
    <submittedName>
        <fullName evidence="2">Uncharacterized protein</fullName>
    </submittedName>
</protein>
<name>A0A6C0BBA2_9ZZZZ</name>
<evidence type="ECO:0000313" key="2">
    <source>
        <dbReference type="EMBL" id="QHS89320.1"/>
    </source>
</evidence>
<dbReference type="EMBL" id="MN739108">
    <property type="protein sequence ID" value="QHS89320.1"/>
    <property type="molecule type" value="Genomic_DNA"/>
</dbReference>
<feature type="transmembrane region" description="Helical" evidence="1">
    <location>
        <begin position="78"/>
        <end position="98"/>
    </location>
</feature>
<keyword evidence="1" id="KW-0472">Membrane</keyword>
<feature type="transmembrane region" description="Helical" evidence="1">
    <location>
        <begin position="110"/>
        <end position="133"/>
    </location>
</feature>
<dbReference type="AlphaFoldDB" id="A0A6C0BBA2"/>
<evidence type="ECO:0000256" key="1">
    <source>
        <dbReference type="SAM" id="Phobius"/>
    </source>
</evidence>
<feature type="transmembrane region" description="Helical" evidence="1">
    <location>
        <begin position="7"/>
        <end position="31"/>
    </location>
</feature>